<evidence type="ECO:0000256" key="6">
    <source>
        <dbReference type="ARBA" id="ARBA00022968"/>
    </source>
</evidence>
<keyword evidence="8 10" id="KW-0333">Golgi apparatus</keyword>
<dbReference type="GO" id="GO:0016758">
    <property type="term" value="F:hexosyltransferase activity"/>
    <property type="evidence" value="ECO:0007669"/>
    <property type="project" value="InterPro"/>
</dbReference>
<dbReference type="EMBL" id="APAU02000058">
    <property type="protein sequence ID" value="EUB58637.1"/>
    <property type="molecule type" value="Genomic_DNA"/>
</dbReference>
<evidence type="ECO:0000256" key="9">
    <source>
        <dbReference type="ARBA" id="ARBA00023136"/>
    </source>
</evidence>
<dbReference type="CTD" id="36342235"/>
<evidence type="ECO:0000256" key="8">
    <source>
        <dbReference type="ARBA" id="ARBA00023034"/>
    </source>
</evidence>
<comment type="similarity">
    <text evidence="2 10">Belongs to the glycosyltransferase 31 family.</text>
</comment>
<evidence type="ECO:0000256" key="7">
    <source>
        <dbReference type="ARBA" id="ARBA00022989"/>
    </source>
</evidence>
<accession>W6UKM4</accession>
<evidence type="ECO:0000256" key="5">
    <source>
        <dbReference type="ARBA" id="ARBA00022692"/>
    </source>
</evidence>
<dbReference type="PANTHER" id="PTHR11214:SF3">
    <property type="entry name" value="BETA-1,3-GALACTOSYLTRANSFERASE 6"/>
    <property type="match status" value="1"/>
</dbReference>
<dbReference type="AlphaFoldDB" id="W6UKM4"/>
<dbReference type="Pfam" id="PF01762">
    <property type="entry name" value="Galactosyl_T"/>
    <property type="match status" value="1"/>
</dbReference>
<organism evidence="11 12">
    <name type="scientific">Echinococcus granulosus</name>
    <name type="common">Hydatid tapeworm</name>
    <dbReference type="NCBI Taxonomy" id="6210"/>
    <lineage>
        <taxon>Eukaryota</taxon>
        <taxon>Metazoa</taxon>
        <taxon>Spiralia</taxon>
        <taxon>Lophotrochozoa</taxon>
        <taxon>Platyhelminthes</taxon>
        <taxon>Cestoda</taxon>
        <taxon>Eucestoda</taxon>
        <taxon>Cyclophyllidea</taxon>
        <taxon>Taeniidae</taxon>
        <taxon>Echinococcus</taxon>
        <taxon>Echinococcus granulosus group</taxon>
    </lineage>
</organism>
<dbReference type="OrthoDB" id="2139606at2759"/>
<dbReference type="GO" id="GO:0000139">
    <property type="term" value="C:Golgi membrane"/>
    <property type="evidence" value="ECO:0007669"/>
    <property type="project" value="UniProtKB-SubCell"/>
</dbReference>
<dbReference type="EC" id="2.4.1.-" evidence="10"/>
<keyword evidence="12" id="KW-1185">Reference proteome</keyword>
<evidence type="ECO:0000256" key="2">
    <source>
        <dbReference type="ARBA" id="ARBA00008661"/>
    </source>
</evidence>
<dbReference type="Proteomes" id="UP000019149">
    <property type="component" value="Unassembled WGS sequence"/>
</dbReference>
<keyword evidence="9 10" id="KW-0472">Membrane</keyword>
<feature type="transmembrane region" description="Helical" evidence="10">
    <location>
        <begin position="7"/>
        <end position="28"/>
    </location>
</feature>
<name>W6UKM4_ECHGR</name>
<evidence type="ECO:0000256" key="10">
    <source>
        <dbReference type="RuleBase" id="RU363063"/>
    </source>
</evidence>
<dbReference type="KEGG" id="egl:EGR_06520"/>
<reference evidence="11 12" key="1">
    <citation type="journal article" date="2013" name="Nat. Genet.">
        <title>The genome of the hydatid tapeworm Echinococcus granulosus.</title>
        <authorList>
            <person name="Zheng H."/>
            <person name="Zhang W."/>
            <person name="Zhang L."/>
            <person name="Zhang Z."/>
            <person name="Li J."/>
            <person name="Lu G."/>
            <person name="Zhu Y."/>
            <person name="Wang Y."/>
            <person name="Huang Y."/>
            <person name="Liu J."/>
            <person name="Kang H."/>
            <person name="Chen J."/>
            <person name="Wang L."/>
            <person name="Chen A."/>
            <person name="Yu S."/>
            <person name="Gao Z."/>
            <person name="Jin L."/>
            <person name="Gu W."/>
            <person name="Wang Z."/>
            <person name="Zhao L."/>
            <person name="Shi B."/>
            <person name="Wen H."/>
            <person name="Lin R."/>
            <person name="Jones M.K."/>
            <person name="Brejova B."/>
            <person name="Vinar T."/>
            <person name="Zhao G."/>
            <person name="McManus D.P."/>
            <person name="Chen Z."/>
            <person name="Zhou Y."/>
            <person name="Wang S."/>
        </authorList>
    </citation>
    <scope>NUCLEOTIDE SEQUENCE [LARGE SCALE GENOMIC DNA]</scope>
</reference>
<dbReference type="GeneID" id="36342235"/>
<keyword evidence="5 10" id="KW-0812">Transmembrane</keyword>
<sequence>MQNVKQATANLFLISIILYIIVGLQILFSAPDHSIQERPQFVKKNEPKEYNNGKGNLISTAMCQWPPPDIRNIIVNEAFNITLCVQSPLQTQELKRKKEYMLRELFGLSKMKGAFTFEGPRLLPRQFWARMRIPQAYLTYPQDVPMGDIVKAIKRGHPVPELSKVLTWNARSAFRKYMENEASGSSQLKVGVVFSIGLPRKHGGRIFDREGHLINLPGASGDLLEKYDGREAEVMAIINEGIKKDGDILLADYEDTYYNLTWKTVTNYRWMSAFCQPKNVKLFMTIDDDHRANLSMVAAFLNRIPQHTRRNSLFGYVARNDYAYQSPRNKLYLSYREFPWDRM</sequence>
<comment type="subcellular location">
    <subcellularLocation>
        <location evidence="1 10">Golgi apparatus membrane</location>
        <topology evidence="1 10">Single-pass type II membrane protein</topology>
    </subcellularLocation>
</comment>
<dbReference type="RefSeq" id="XP_024349833.1">
    <property type="nucleotide sequence ID" value="XM_024495769.1"/>
</dbReference>
<proteinExistence type="inferred from homology"/>
<dbReference type="PANTHER" id="PTHR11214">
    <property type="entry name" value="BETA-1,3-N-ACETYLGLUCOSAMINYLTRANSFERASE"/>
    <property type="match status" value="1"/>
</dbReference>
<evidence type="ECO:0000313" key="12">
    <source>
        <dbReference type="Proteomes" id="UP000019149"/>
    </source>
</evidence>
<evidence type="ECO:0000256" key="4">
    <source>
        <dbReference type="ARBA" id="ARBA00022679"/>
    </source>
</evidence>
<evidence type="ECO:0000313" key="11">
    <source>
        <dbReference type="EMBL" id="EUB58637.1"/>
    </source>
</evidence>
<protein>
    <recommendedName>
        <fullName evidence="10">Hexosyltransferase</fullName>
        <ecNumber evidence="10">2.4.1.-</ecNumber>
    </recommendedName>
</protein>
<gene>
    <name evidence="11" type="ORF">EGR_06520</name>
</gene>
<dbReference type="OMA" id="YMENEAS"/>
<keyword evidence="6 10" id="KW-0735">Signal-anchor</keyword>
<keyword evidence="4" id="KW-0808">Transferase</keyword>
<keyword evidence="7 10" id="KW-1133">Transmembrane helix</keyword>
<evidence type="ECO:0000256" key="3">
    <source>
        <dbReference type="ARBA" id="ARBA00022676"/>
    </source>
</evidence>
<comment type="caution">
    <text evidence="11">The sequence shown here is derived from an EMBL/GenBank/DDBJ whole genome shotgun (WGS) entry which is preliminary data.</text>
</comment>
<dbReference type="InterPro" id="IPR002659">
    <property type="entry name" value="Glyco_trans_31"/>
</dbReference>
<keyword evidence="3 10" id="KW-0328">Glycosyltransferase</keyword>
<dbReference type="GO" id="GO:0006493">
    <property type="term" value="P:protein O-linked glycosylation"/>
    <property type="evidence" value="ECO:0007669"/>
    <property type="project" value="TreeGrafter"/>
</dbReference>
<evidence type="ECO:0000256" key="1">
    <source>
        <dbReference type="ARBA" id="ARBA00004323"/>
    </source>
</evidence>